<dbReference type="Gene3D" id="3.40.50.2020">
    <property type="match status" value="1"/>
</dbReference>
<evidence type="ECO:0000256" key="12">
    <source>
        <dbReference type="HAMAP-Rule" id="MF_00004"/>
    </source>
</evidence>
<evidence type="ECO:0000256" key="9">
    <source>
        <dbReference type="ARBA" id="ARBA00022676"/>
    </source>
</evidence>
<keyword evidence="8 12" id="KW-0963">Cytoplasm</keyword>
<dbReference type="CDD" id="cd06223">
    <property type="entry name" value="PRTases_typeI"/>
    <property type="match status" value="1"/>
</dbReference>
<dbReference type="GO" id="GO:0006168">
    <property type="term" value="P:adenine salvage"/>
    <property type="evidence" value="ECO:0007669"/>
    <property type="project" value="InterPro"/>
</dbReference>
<keyword evidence="10 12" id="KW-0808">Transferase</keyword>
<evidence type="ECO:0000256" key="5">
    <source>
        <dbReference type="ARBA" id="ARBA00008391"/>
    </source>
</evidence>
<dbReference type="Pfam" id="PF00156">
    <property type="entry name" value="Pribosyltran"/>
    <property type="match status" value="1"/>
</dbReference>
<dbReference type="InterPro" id="IPR000836">
    <property type="entry name" value="PRTase_dom"/>
</dbReference>
<dbReference type="GO" id="GO:0016208">
    <property type="term" value="F:AMP binding"/>
    <property type="evidence" value="ECO:0007669"/>
    <property type="project" value="TreeGrafter"/>
</dbReference>
<comment type="function">
    <text evidence="2 12">Catalyzes a salvage reaction resulting in the formation of AMP, that is energically less costly than de novo synthesis.</text>
</comment>
<evidence type="ECO:0000256" key="2">
    <source>
        <dbReference type="ARBA" id="ARBA00003968"/>
    </source>
</evidence>
<evidence type="ECO:0000313" key="15">
    <source>
        <dbReference type="Proteomes" id="UP000031532"/>
    </source>
</evidence>
<sequence length="172" mass="18540">MDLKSLIRDIPDFPKPGILFRDITTLLRDAAGLRHAIDSLADKLDGAGLNAEYIVGIESRGFIIGAALAYKLGIGFIPVRKPGKLPSLVHSVEYELEYGMDKLEVHQDALQPGSRVLIVDDLIATGGTACATAKLVQQIGCELVGFGFVVELQDLAGRQNLPDVPIVTLVEY</sequence>
<comment type="catalytic activity">
    <reaction evidence="1 12">
        <text>AMP + diphosphate = 5-phospho-alpha-D-ribose 1-diphosphate + adenine</text>
        <dbReference type="Rhea" id="RHEA:16609"/>
        <dbReference type="ChEBI" id="CHEBI:16708"/>
        <dbReference type="ChEBI" id="CHEBI:33019"/>
        <dbReference type="ChEBI" id="CHEBI:58017"/>
        <dbReference type="ChEBI" id="CHEBI:456215"/>
        <dbReference type="EC" id="2.4.2.7"/>
    </reaction>
</comment>
<dbReference type="GO" id="GO:0002055">
    <property type="term" value="F:adenine binding"/>
    <property type="evidence" value="ECO:0007669"/>
    <property type="project" value="TreeGrafter"/>
</dbReference>
<comment type="pathway">
    <text evidence="4 12">Purine metabolism; AMP biosynthesis via salvage pathway; AMP from adenine: step 1/1.</text>
</comment>
<dbReference type="EMBL" id="JTJC03000006">
    <property type="protein sequence ID" value="NHC36931.1"/>
    <property type="molecule type" value="Genomic_DNA"/>
</dbReference>
<dbReference type="SUPFAM" id="SSF53271">
    <property type="entry name" value="PRTase-like"/>
    <property type="match status" value="1"/>
</dbReference>
<feature type="domain" description="Phosphoribosyltransferase" evidence="13">
    <location>
        <begin position="31"/>
        <end position="150"/>
    </location>
</feature>
<keyword evidence="15" id="KW-1185">Reference proteome</keyword>
<evidence type="ECO:0000256" key="3">
    <source>
        <dbReference type="ARBA" id="ARBA00004496"/>
    </source>
</evidence>
<keyword evidence="9 12" id="KW-0328">Glycosyltransferase</keyword>
<evidence type="ECO:0000256" key="6">
    <source>
        <dbReference type="ARBA" id="ARBA00011738"/>
    </source>
</evidence>
<keyword evidence="11 12" id="KW-0660">Purine salvage</keyword>
<accession>A0A9X5I6B4</accession>
<dbReference type="InterPro" id="IPR005764">
    <property type="entry name" value="Ade_phspho_trans"/>
</dbReference>
<evidence type="ECO:0000313" key="14">
    <source>
        <dbReference type="EMBL" id="NHC36931.1"/>
    </source>
</evidence>
<evidence type="ECO:0000256" key="8">
    <source>
        <dbReference type="ARBA" id="ARBA00022490"/>
    </source>
</evidence>
<comment type="similarity">
    <text evidence="5 12">Belongs to the purine/pyrimidine phosphoribosyltransferase family.</text>
</comment>
<comment type="subunit">
    <text evidence="6 12">Homodimer.</text>
</comment>
<gene>
    <name evidence="12" type="primary">apt</name>
    <name evidence="14" type="ORF">QH73_0020215</name>
</gene>
<dbReference type="AlphaFoldDB" id="A0A9X5I6B4"/>
<dbReference type="EC" id="2.4.2.7" evidence="7 12"/>
<dbReference type="GO" id="GO:0006166">
    <property type="term" value="P:purine ribonucleoside salvage"/>
    <property type="evidence" value="ECO:0007669"/>
    <property type="project" value="UniProtKB-UniRule"/>
</dbReference>
<dbReference type="GO" id="GO:0003999">
    <property type="term" value="F:adenine phosphoribosyltransferase activity"/>
    <property type="evidence" value="ECO:0007669"/>
    <property type="project" value="UniProtKB-UniRule"/>
</dbReference>
<dbReference type="PANTHER" id="PTHR32315:SF3">
    <property type="entry name" value="ADENINE PHOSPHORIBOSYLTRANSFERASE"/>
    <property type="match status" value="1"/>
</dbReference>
<dbReference type="NCBIfam" id="TIGR01090">
    <property type="entry name" value="apt"/>
    <property type="match status" value="1"/>
</dbReference>
<dbReference type="InterPro" id="IPR050054">
    <property type="entry name" value="UPRTase/APRTase"/>
</dbReference>
<comment type="subcellular location">
    <subcellularLocation>
        <location evidence="3 12">Cytoplasm</location>
    </subcellularLocation>
</comment>
<name>A0A9X5I6B4_9CYAN</name>
<evidence type="ECO:0000256" key="7">
    <source>
        <dbReference type="ARBA" id="ARBA00011893"/>
    </source>
</evidence>
<organism evidence="14 15">
    <name type="scientific">Scytonema millei VB511283</name>
    <dbReference type="NCBI Taxonomy" id="1245923"/>
    <lineage>
        <taxon>Bacteria</taxon>
        <taxon>Bacillati</taxon>
        <taxon>Cyanobacteriota</taxon>
        <taxon>Cyanophyceae</taxon>
        <taxon>Nostocales</taxon>
        <taxon>Scytonemataceae</taxon>
        <taxon>Scytonema</taxon>
    </lineage>
</organism>
<dbReference type="FunFam" id="3.40.50.2020:FF:000004">
    <property type="entry name" value="Adenine phosphoribosyltransferase"/>
    <property type="match status" value="1"/>
</dbReference>
<protein>
    <recommendedName>
        <fullName evidence="7 12">Adenine phosphoribosyltransferase</fullName>
        <shortName evidence="12">APRT</shortName>
        <ecNumber evidence="7 12">2.4.2.7</ecNumber>
    </recommendedName>
</protein>
<dbReference type="InterPro" id="IPR029057">
    <property type="entry name" value="PRTase-like"/>
</dbReference>
<dbReference type="RefSeq" id="WP_039714045.1">
    <property type="nucleotide sequence ID" value="NZ_JTJC03000006.1"/>
</dbReference>
<dbReference type="NCBIfam" id="NF002634">
    <property type="entry name" value="PRK02304.1-3"/>
    <property type="match status" value="1"/>
</dbReference>
<comment type="caution">
    <text evidence="14">The sequence shown here is derived from an EMBL/GenBank/DDBJ whole genome shotgun (WGS) entry which is preliminary data.</text>
</comment>
<evidence type="ECO:0000256" key="10">
    <source>
        <dbReference type="ARBA" id="ARBA00022679"/>
    </source>
</evidence>
<evidence type="ECO:0000256" key="11">
    <source>
        <dbReference type="ARBA" id="ARBA00022726"/>
    </source>
</evidence>
<evidence type="ECO:0000256" key="4">
    <source>
        <dbReference type="ARBA" id="ARBA00004659"/>
    </source>
</evidence>
<dbReference type="PANTHER" id="PTHR32315">
    <property type="entry name" value="ADENINE PHOSPHORIBOSYLTRANSFERASE"/>
    <property type="match status" value="1"/>
</dbReference>
<dbReference type="GO" id="GO:0005737">
    <property type="term" value="C:cytoplasm"/>
    <property type="evidence" value="ECO:0007669"/>
    <property type="project" value="UniProtKB-SubCell"/>
</dbReference>
<dbReference type="NCBIfam" id="NF002636">
    <property type="entry name" value="PRK02304.1-5"/>
    <property type="match status" value="1"/>
</dbReference>
<dbReference type="Proteomes" id="UP000031532">
    <property type="component" value="Unassembled WGS sequence"/>
</dbReference>
<reference evidence="14 15" key="1">
    <citation type="journal article" date="2015" name="Genome Announc.">
        <title>Draft Genome Sequence of the Terrestrial Cyanobacterium Scytonema millei VB511283, Isolated from Eastern India.</title>
        <authorList>
            <person name="Sen D."/>
            <person name="Chandrababunaidu M.M."/>
            <person name="Singh D."/>
            <person name="Sanghi N."/>
            <person name="Ghorai A."/>
            <person name="Mishra G.P."/>
            <person name="Madduluri M."/>
            <person name="Adhikary S.P."/>
            <person name="Tripathy S."/>
        </authorList>
    </citation>
    <scope>NUCLEOTIDE SEQUENCE [LARGE SCALE GENOMIC DNA]</scope>
    <source>
        <strain evidence="14 15">VB511283</strain>
    </source>
</reference>
<proteinExistence type="inferred from homology"/>
<evidence type="ECO:0000259" key="13">
    <source>
        <dbReference type="Pfam" id="PF00156"/>
    </source>
</evidence>
<dbReference type="GO" id="GO:0044209">
    <property type="term" value="P:AMP salvage"/>
    <property type="evidence" value="ECO:0007669"/>
    <property type="project" value="UniProtKB-UniRule"/>
</dbReference>
<dbReference type="OrthoDB" id="9803963at2"/>
<dbReference type="HAMAP" id="MF_00004">
    <property type="entry name" value="Aden_phosphoribosyltr"/>
    <property type="match status" value="1"/>
</dbReference>
<evidence type="ECO:0000256" key="1">
    <source>
        <dbReference type="ARBA" id="ARBA00000868"/>
    </source>
</evidence>